<keyword evidence="16" id="KW-1185">Reference proteome</keyword>
<dbReference type="GO" id="GO:0005829">
    <property type="term" value="C:cytosol"/>
    <property type="evidence" value="ECO:0007669"/>
    <property type="project" value="TreeGrafter"/>
</dbReference>
<evidence type="ECO:0000256" key="6">
    <source>
        <dbReference type="ARBA" id="ARBA00022741"/>
    </source>
</evidence>
<evidence type="ECO:0000313" key="16">
    <source>
        <dbReference type="Proteomes" id="UP000294593"/>
    </source>
</evidence>
<dbReference type="FunFam" id="2.40.30.10:FF:000008">
    <property type="entry name" value="Translation initiation factor IF-2"/>
    <property type="match status" value="1"/>
</dbReference>
<accession>A0A4R6RF57</accession>
<dbReference type="InterPro" id="IPR000178">
    <property type="entry name" value="TF_IF2_bacterial-like"/>
</dbReference>
<evidence type="ECO:0000256" key="8">
    <source>
        <dbReference type="ARBA" id="ARBA00023134"/>
    </source>
</evidence>
<dbReference type="Pfam" id="PF04760">
    <property type="entry name" value="IF2_N"/>
    <property type="match status" value="2"/>
</dbReference>
<feature type="compositionally biased region" description="Low complexity" evidence="13">
    <location>
        <begin position="158"/>
        <end position="170"/>
    </location>
</feature>
<dbReference type="FunFam" id="2.40.30.10:FF:000007">
    <property type="entry name" value="Translation initiation factor IF-2"/>
    <property type="match status" value="1"/>
</dbReference>
<feature type="compositionally biased region" description="Low complexity" evidence="13">
    <location>
        <begin position="354"/>
        <end position="368"/>
    </location>
</feature>
<dbReference type="Gene3D" id="2.40.30.10">
    <property type="entry name" value="Translation factors"/>
    <property type="match status" value="2"/>
</dbReference>
<feature type="compositionally biased region" description="Basic and acidic residues" evidence="13">
    <location>
        <begin position="369"/>
        <end position="379"/>
    </location>
</feature>
<feature type="compositionally biased region" description="Basic and acidic residues" evidence="13">
    <location>
        <begin position="124"/>
        <end position="157"/>
    </location>
</feature>
<feature type="binding site" evidence="9">
    <location>
        <begin position="575"/>
        <end position="579"/>
    </location>
    <ligand>
        <name>GTP</name>
        <dbReference type="ChEBI" id="CHEBI:37565"/>
    </ligand>
</feature>
<dbReference type="SUPFAM" id="SSF52156">
    <property type="entry name" value="Initiation factor IF2/eIF5b, domain 3"/>
    <property type="match status" value="1"/>
</dbReference>
<sequence>MAVTTVAQLAAELNRPAATLLEQLQSAGVPKAATDDVLTEADKERLLDHLRTAHGSTGADRKKITLTRKSTTEIKQADASGKARTIQVEVKKKRVFVKRDEAGGPEEVNEAEIELARREEEARAQADALRAQEEQLAEARRQREAQERAEREAREAAAAEAAARQAAAEAAAREQAAREAAAAQATTAEPAAEGAAPDAAAVKEAAAAKRAAAQEVARAEAAALTAAAQRGARGARSGATKAAADKPAEPVAQAAAEAAVPAAAPAAVQPPAAPAVEAPKAPAVRVVKAADIEAEEQKRLADLANRRKAAEAEAAAIRAMMNAPKKVLTAKKPEEVKPAADAAGIKGTIHKPKGAPGAPAAPGSTAAKPGDKKSIKSEKLSSSWAGDDKKRGAPAGKGRSDGARSNSWKAPGGRGGRRGGDRGDNQSTFVAPTEPQIIEVHIPETISVADLAHKMSVKASEVIKQMMKLGQMVTINQQLDQETAMIVVEEMGHKALAAKLDDPDAFLEEEHAEQTAEAFPRAPVVTVMGHVDHGKTSLLDYIRTSRVAAGEAGGITQHIGAYHVDTPRGMITFLDTPGHEAFTAMRARGAKATDIVILVVAADDGVMPQTKEAIHHAKAAGVPIVVAINKIDKPGASTERVTQELVGEQVVPEAYGGDSPFVPVSAKMGQGIDELLEQVLLQAEVLELKAPKEAMAKGLVIEARLDKGRGPVATVLVQSGTLKRGDVVLAGASYGRVRAMLDEDGKAANEAGPSIPVEIQGLTEVPRAGDEFMVLSDERRAREIATFRQGKYRDVKLAKQQAAKLENMFEQMGQGGDVQTLALIIKADVQGSQEALAASLLKLSTPEVRVQIVHAAVGGISESDVNLAIASKAVIIGFNTRADANARKVAEHNGVDLRYYNIIYDAVDDVKAAMGGMLAPEQREEVIGSAEIRQVFVASKIGTIAGCMVTDGVVRRTAKLRLLRENVVIYTGELEGLKRFKDDAKEVKEGFECGLSIKNYNDIKEGDVLEFFEIKEVARTL</sequence>
<comment type="caution">
    <text evidence="15">The sequence shown here is derived from an EMBL/GenBank/DDBJ whole genome shotgun (WGS) entry which is preliminary data.</text>
</comment>
<dbReference type="EMBL" id="SNXW01000003">
    <property type="protein sequence ID" value="TDP84715.1"/>
    <property type="molecule type" value="Genomic_DNA"/>
</dbReference>
<comment type="subcellular location">
    <subcellularLocation>
        <location evidence="1 9 11">Cytoplasm</location>
    </subcellularLocation>
</comment>
<dbReference type="Pfam" id="PF22042">
    <property type="entry name" value="EF-G_D2"/>
    <property type="match status" value="1"/>
</dbReference>
<dbReference type="InterPro" id="IPR015760">
    <property type="entry name" value="TIF_IF2"/>
</dbReference>
<keyword evidence="6 9" id="KW-0547">Nucleotide-binding</keyword>
<dbReference type="GO" id="GO:0005525">
    <property type="term" value="F:GTP binding"/>
    <property type="evidence" value="ECO:0007669"/>
    <property type="project" value="UniProtKB-KW"/>
</dbReference>
<feature type="compositionally biased region" description="Low complexity" evidence="13">
    <location>
        <begin position="178"/>
        <end position="197"/>
    </location>
</feature>
<comment type="function">
    <text evidence="9 10">One of the essential components for the initiation of protein synthesis. Protects formylmethionyl-tRNA from spontaneous hydrolysis and promotes its binding to the 30S ribosomal subunits. Also involved in the hydrolysis of GTP during the formation of the 70S ribosomal complex.</text>
</comment>
<dbReference type="SUPFAM" id="SSF46955">
    <property type="entry name" value="Putative DNA-binding domain"/>
    <property type="match status" value="1"/>
</dbReference>
<dbReference type="InterPro" id="IPR006847">
    <property type="entry name" value="IF2_N"/>
</dbReference>
<dbReference type="Gene3D" id="3.30.56.50">
    <property type="entry name" value="Putative DNA-binding domain, N-terminal subdomain of bacterial translation initiation factor IF2"/>
    <property type="match status" value="1"/>
</dbReference>
<dbReference type="RefSeq" id="WP_133607921.1">
    <property type="nucleotide sequence ID" value="NZ_SNXW01000003.1"/>
</dbReference>
<dbReference type="FunFam" id="3.40.50.300:FF:000019">
    <property type="entry name" value="Translation initiation factor IF-2"/>
    <property type="match status" value="1"/>
</dbReference>
<evidence type="ECO:0000259" key="14">
    <source>
        <dbReference type="PROSITE" id="PS51722"/>
    </source>
</evidence>
<evidence type="ECO:0000256" key="7">
    <source>
        <dbReference type="ARBA" id="ARBA00022917"/>
    </source>
</evidence>
<evidence type="ECO:0000256" key="2">
    <source>
        <dbReference type="ARBA" id="ARBA00007733"/>
    </source>
</evidence>
<dbReference type="PROSITE" id="PS51722">
    <property type="entry name" value="G_TR_2"/>
    <property type="match status" value="1"/>
</dbReference>
<evidence type="ECO:0000256" key="9">
    <source>
        <dbReference type="HAMAP-Rule" id="MF_00100"/>
    </source>
</evidence>
<dbReference type="InterPro" id="IPR023115">
    <property type="entry name" value="TIF_IF2_dom3"/>
</dbReference>
<dbReference type="CDD" id="cd03692">
    <property type="entry name" value="mtIF2_IVc"/>
    <property type="match status" value="1"/>
</dbReference>
<dbReference type="InterPro" id="IPR044145">
    <property type="entry name" value="IF2_II"/>
</dbReference>
<dbReference type="PANTHER" id="PTHR43381:SF5">
    <property type="entry name" value="TR-TYPE G DOMAIN-CONTAINING PROTEIN"/>
    <property type="match status" value="1"/>
</dbReference>
<dbReference type="CDD" id="cd03702">
    <property type="entry name" value="IF2_mtIF2_II"/>
    <property type="match status" value="1"/>
</dbReference>
<evidence type="ECO:0000256" key="5">
    <source>
        <dbReference type="ARBA" id="ARBA00022540"/>
    </source>
</evidence>
<dbReference type="InterPro" id="IPR009061">
    <property type="entry name" value="DNA-bd_dom_put_sf"/>
</dbReference>
<feature type="compositionally biased region" description="Low complexity" evidence="13">
    <location>
        <begin position="229"/>
        <end position="242"/>
    </location>
</feature>
<dbReference type="FunFam" id="3.40.50.10050:FF:000001">
    <property type="entry name" value="Translation initiation factor IF-2"/>
    <property type="match status" value="1"/>
</dbReference>
<dbReference type="Proteomes" id="UP000294593">
    <property type="component" value="Unassembled WGS sequence"/>
</dbReference>
<keyword evidence="12" id="KW-0175">Coiled coil</keyword>
<dbReference type="InterPro" id="IPR009000">
    <property type="entry name" value="Transl_B-barrel_sf"/>
</dbReference>
<evidence type="ECO:0000256" key="12">
    <source>
        <dbReference type="SAM" id="Coils"/>
    </source>
</evidence>
<dbReference type="Pfam" id="PF08364">
    <property type="entry name" value="IF2_assoc"/>
    <property type="match status" value="1"/>
</dbReference>
<evidence type="ECO:0000256" key="11">
    <source>
        <dbReference type="RuleBase" id="RU000645"/>
    </source>
</evidence>
<feature type="binding site" evidence="9">
    <location>
        <begin position="529"/>
        <end position="536"/>
    </location>
    <ligand>
        <name>GTP</name>
        <dbReference type="ChEBI" id="CHEBI:37565"/>
    </ligand>
</feature>
<dbReference type="CDD" id="cd01887">
    <property type="entry name" value="IF2_eIF5B"/>
    <property type="match status" value="1"/>
</dbReference>
<evidence type="ECO:0000256" key="10">
    <source>
        <dbReference type="RuleBase" id="RU000644"/>
    </source>
</evidence>
<dbReference type="InterPro" id="IPR000795">
    <property type="entry name" value="T_Tr_GTP-bd_dom"/>
</dbReference>
<evidence type="ECO:0000256" key="1">
    <source>
        <dbReference type="ARBA" id="ARBA00004496"/>
    </source>
</evidence>
<evidence type="ECO:0000256" key="3">
    <source>
        <dbReference type="ARBA" id="ARBA00020675"/>
    </source>
</evidence>
<comment type="similarity">
    <text evidence="2 9 10">Belongs to the TRAFAC class translation factor GTPase superfamily. Classic translation factor GTPase family. IF-2 subfamily.</text>
</comment>
<reference evidence="15 16" key="1">
    <citation type="submission" date="2019-03" db="EMBL/GenBank/DDBJ databases">
        <title>Genomic Encyclopedia of Type Strains, Phase IV (KMG-IV): sequencing the most valuable type-strain genomes for metagenomic binning, comparative biology and taxonomic classification.</title>
        <authorList>
            <person name="Goeker M."/>
        </authorList>
    </citation>
    <scope>NUCLEOTIDE SEQUENCE [LARGE SCALE GENOMIC DNA]</scope>
    <source>
        <strain evidence="15 16">DSM 11901</strain>
    </source>
</reference>
<dbReference type="NCBIfam" id="TIGR00487">
    <property type="entry name" value="IF-2"/>
    <property type="match status" value="1"/>
</dbReference>
<dbReference type="Pfam" id="PF11987">
    <property type="entry name" value="IF-2"/>
    <property type="match status" value="1"/>
</dbReference>
<keyword evidence="7 9" id="KW-0648">Protein biosynthesis</keyword>
<dbReference type="InterPro" id="IPR004161">
    <property type="entry name" value="EFTu-like_2"/>
</dbReference>
<dbReference type="Gene3D" id="3.40.50.10050">
    <property type="entry name" value="Translation initiation factor IF- 2, domain 3"/>
    <property type="match status" value="1"/>
</dbReference>
<keyword evidence="8 9" id="KW-0342">GTP-binding</keyword>
<evidence type="ECO:0000256" key="13">
    <source>
        <dbReference type="SAM" id="MobiDB-lite"/>
    </source>
</evidence>
<name>A0A4R6RF57_9BURK</name>
<dbReference type="Pfam" id="PF00009">
    <property type="entry name" value="GTP_EFTU"/>
    <property type="match status" value="1"/>
</dbReference>
<evidence type="ECO:0000313" key="15">
    <source>
        <dbReference type="EMBL" id="TDP84715.1"/>
    </source>
</evidence>
<dbReference type="Gene3D" id="3.40.50.300">
    <property type="entry name" value="P-loop containing nucleotide triphosphate hydrolases"/>
    <property type="match status" value="1"/>
</dbReference>
<dbReference type="PROSITE" id="PS01176">
    <property type="entry name" value="IF2"/>
    <property type="match status" value="1"/>
</dbReference>
<dbReference type="InterPro" id="IPR005225">
    <property type="entry name" value="Small_GTP-bd"/>
</dbReference>
<keyword evidence="4 9" id="KW-0963">Cytoplasm</keyword>
<dbReference type="AlphaFoldDB" id="A0A4R6RF57"/>
<dbReference type="InterPro" id="IPR036925">
    <property type="entry name" value="TIF_IF2_dom3_sf"/>
</dbReference>
<feature type="coiled-coil region" evidence="12">
    <location>
        <begin position="287"/>
        <end position="320"/>
    </location>
</feature>
<keyword evidence="5 9" id="KW-0396">Initiation factor</keyword>
<dbReference type="OrthoDB" id="9811804at2"/>
<feature type="region of interest" description="Disordered" evidence="13">
    <location>
        <begin position="229"/>
        <end position="250"/>
    </location>
</feature>
<dbReference type="PANTHER" id="PTHR43381">
    <property type="entry name" value="TRANSLATION INITIATION FACTOR IF-2-RELATED"/>
    <property type="match status" value="1"/>
</dbReference>
<feature type="region of interest" description="Disordered" evidence="13">
    <location>
        <begin position="124"/>
        <end position="197"/>
    </location>
</feature>
<feature type="region of interest" description="Disordered" evidence="13">
    <location>
        <begin position="343"/>
        <end position="431"/>
    </location>
</feature>
<feature type="binding site" evidence="9">
    <location>
        <begin position="629"/>
        <end position="632"/>
    </location>
    <ligand>
        <name>GTP</name>
        <dbReference type="ChEBI" id="CHEBI:37565"/>
    </ligand>
</feature>
<dbReference type="HAMAP" id="MF_00100_B">
    <property type="entry name" value="IF_2_B"/>
    <property type="match status" value="1"/>
</dbReference>
<gene>
    <name evidence="9" type="primary">infB</name>
    <name evidence="15" type="ORF">EV672_103286</name>
</gene>
<feature type="region of interest" description="G-domain" evidence="9">
    <location>
        <begin position="523"/>
        <end position="671"/>
    </location>
</feature>
<dbReference type="InterPro" id="IPR013575">
    <property type="entry name" value="IF2_assoc_dom_bac"/>
</dbReference>
<dbReference type="GO" id="GO:0003924">
    <property type="term" value="F:GTPase activity"/>
    <property type="evidence" value="ECO:0007669"/>
    <property type="project" value="UniProtKB-UniRule"/>
</dbReference>
<proteinExistence type="inferred from homology"/>
<dbReference type="GO" id="GO:0003743">
    <property type="term" value="F:translation initiation factor activity"/>
    <property type="evidence" value="ECO:0007669"/>
    <property type="project" value="UniProtKB-UniRule"/>
</dbReference>
<dbReference type="InterPro" id="IPR053905">
    <property type="entry name" value="EF-G-like_DII"/>
</dbReference>
<feature type="domain" description="Tr-type G" evidence="14">
    <location>
        <begin position="520"/>
        <end position="689"/>
    </location>
</feature>
<organism evidence="15 16">
    <name type="scientific">Aquabacterium commune</name>
    <dbReference type="NCBI Taxonomy" id="70586"/>
    <lineage>
        <taxon>Bacteria</taxon>
        <taxon>Pseudomonadati</taxon>
        <taxon>Pseudomonadota</taxon>
        <taxon>Betaproteobacteria</taxon>
        <taxon>Burkholderiales</taxon>
        <taxon>Aquabacterium</taxon>
    </lineage>
</organism>
<dbReference type="Pfam" id="PF03144">
    <property type="entry name" value="GTP_EFTU_D2"/>
    <property type="match status" value="1"/>
</dbReference>
<protein>
    <recommendedName>
        <fullName evidence="3 9">Translation initiation factor IF-2</fullName>
    </recommendedName>
</protein>
<dbReference type="SUPFAM" id="SSF50447">
    <property type="entry name" value="Translation proteins"/>
    <property type="match status" value="2"/>
</dbReference>
<evidence type="ECO:0000256" key="4">
    <source>
        <dbReference type="ARBA" id="ARBA00022490"/>
    </source>
</evidence>
<dbReference type="InterPro" id="IPR027417">
    <property type="entry name" value="P-loop_NTPase"/>
</dbReference>
<dbReference type="SUPFAM" id="SSF52540">
    <property type="entry name" value="P-loop containing nucleoside triphosphate hydrolases"/>
    <property type="match status" value="1"/>
</dbReference>
<dbReference type="NCBIfam" id="TIGR00231">
    <property type="entry name" value="small_GTP"/>
    <property type="match status" value="1"/>
</dbReference>